<reference evidence="2" key="1">
    <citation type="journal article" date="2019" name="Int. J. Syst. Evol. Microbiol.">
        <title>The Global Catalogue of Microorganisms (GCM) 10K type strain sequencing project: providing services to taxonomists for standard genome sequencing and annotation.</title>
        <authorList>
            <consortium name="The Broad Institute Genomics Platform"/>
            <consortium name="The Broad Institute Genome Sequencing Center for Infectious Disease"/>
            <person name="Wu L."/>
            <person name="Ma J."/>
        </authorList>
    </citation>
    <scope>NUCLEOTIDE SEQUENCE [LARGE SCALE GENOMIC DNA]</scope>
    <source>
        <strain evidence="2">KCTC 42899</strain>
    </source>
</reference>
<evidence type="ECO:0000313" key="2">
    <source>
        <dbReference type="Proteomes" id="UP001595721"/>
    </source>
</evidence>
<protein>
    <submittedName>
        <fullName evidence="1">Uncharacterized protein</fullName>
    </submittedName>
</protein>
<comment type="caution">
    <text evidence="1">The sequence shown here is derived from an EMBL/GenBank/DDBJ whole genome shotgun (WGS) entry which is preliminary data.</text>
</comment>
<keyword evidence="2" id="KW-1185">Reference proteome</keyword>
<evidence type="ECO:0000313" key="1">
    <source>
        <dbReference type="EMBL" id="MFC3526931.1"/>
    </source>
</evidence>
<organism evidence="1 2">
    <name type="scientific">Paracoccus mangrovi</name>
    <dbReference type="NCBI Taxonomy" id="1715645"/>
    <lineage>
        <taxon>Bacteria</taxon>
        <taxon>Pseudomonadati</taxon>
        <taxon>Pseudomonadota</taxon>
        <taxon>Alphaproteobacteria</taxon>
        <taxon>Rhodobacterales</taxon>
        <taxon>Paracoccaceae</taxon>
        <taxon>Paracoccus</taxon>
    </lineage>
</organism>
<dbReference type="Proteomes" id="UP001595721">
    <property type="component" value="Unassembled WGS sequence"/>
</dbReference>
<sequence>MRRVHLRILGFVAGVGIALGALLAVEWARAVPRTELLVFFERQGCVIGPATRGAARDAGFSDADIDALARRTRLVGRAETQRDWLVLAPEICTIRPPAIKATLHLGDPGLGAYFAAHFSGAGVVRPGCSLDLGATVLAAQKQFGWDRDRAMLEATRLVGAALVSGEMAFYSADPNIVPAGLWLMTGECAKLPAQAAIRQSHEFLMREFDSLVRFAGSVTVCEKGALTEPALIRAKAEKLWGGQGGNAWLFAELRWIAEAAGWYGDLLARDIGTPRPPFCHYE</sequence>
<name>A0ABV7QY53_9RHOB</name>
<gene>
    <name evidence="1" type="ORF">ACFOMH_02015</name>
</gene>
<dbReference type="EMBL" id="JBHRXJ010000001">
    <property type="protein sequence ID" value="MFC3526931.1"/>
    <property type="molecule type" value="Genomic_DNA"/>
</dbReference>
<accession>A0ABV7QY53</accession>
<proteinExistence type="predicted"/>